<proteinExistence type="predicted"/>
<organism evidence="1 2">
    <name type="scientific">Aspergillus brasiliensis (strain CBS 101740 / IMI 381727 / IBT 21946)</name>
    <dbReference type="NCBI Taxonomy" id="767769"/>
    <lineage>
        <taxon>Eukaryota</taxon>
        <taxon>Fungi</taxon>
        <taxon>Dikarya</taxon>
        <taxon>Ascomycota</taxon>
        <taxon>Pezizomycotina</taxon>
        <taxon>Eurotiomycetes</taxon>
        <taxon>Eurotiomycetidae</taxon>
        <taxon>Eurotiales</taxon>
        <taxon>Aspergillaceae</taxon>
        <taxon>Aspergillus</taxon>
        <taxon>Aspergillus subgen. Circumdati</taxon>
    </lineage>
</organism>
<evidence type="ECO:0000313" key="1">
    <source>
        <dbReference type="EMBL" id="OJJ68718.1"/>
    </source>
</evidence>
<gene>
    <name evidence="1" type="ORF">ASPBRDRAFT_311296</name>
</gene>
<keyword evidence="2" id="KW-1185">Reference proteome</keyword>
<reference evidence="2" key="1">
    <citation type="journal article" date="2017" name="Genome Biol.">
        <title>Comparative genomics reveals high biological diversity and specific adaptations in the industrially and medically important fungal genus Aspergillus.</title>
        <authorList>
            <person name="de Vries R.P."/>
            <person name="Riley R."/>
            <person name="Wiebenga A."/>
            <person name="Aguilar-Osorio G."/>
            <person name="Amillis S."/>
            <person name="Uchima C.A."/>
            <person name="Anderluh G."/>
            <person name="Asadollahi M."/>
            <person name="Askin M."/>
            <person name="Barry K."/>
            <person name="Battaglia E."/>
            <person name="Bayram O."/>
            <person name="Benocci T."/>
            <person name="Braus-Stromeyer S.A."/>
            <person name="Caldana C."/>
            <person name="Canovas D."/>
            <person name="Cerqueira G.C."/>
            <person name="Chen F."/>
            <person name="Chen W."/>
            <person name="Choi C."/>
            <person name="Clum A."/>
            <person name="Dos Santos R.A."/>
            <person name="Damasio A.R."/>
            <person name="Diallinas G."/>
            <person name="Emri T."/>
            <person name="Fekete E."/>
            <person name="Flipphi M."/>
            <person name="Freyberg S."/>
            <person name="Gallo A."/>
            <person name="Gournas C."/>
            <person name="Habgood R."/>
            <person name="Hainaut M."/>
            <person name="Harispe M.L."/>
            <person name="Henrissat B."/>
            <person name="Hilden K.S."/>
            <person name="Hope R."/>
            <person name="Hossain A."/>
            <person name="Karabika E."/>
            <person name="Karaffa L."/>
            <person name="Karanyi Z."/>
            <person name="Krasevec N."/>
            <person name="Kuo A."/>
            <person name="Kusch H."/>
            <person name="LaButti K."/>
            <person name="Lagendijk E.L."/>
            <person name="Lapidus A."/>
            <person name="Levasseur A."/>
            <person name="Lindquist E."/>
            <person name="Lipzen A."/>
            <person name="Logrieco A.F."/>
            <person name="MacCabe A."/>
            <person name="Maekelae M.R."/>
            <person name="Malavazi I."/>
            <person name="Melin P."/>
            <person name="Meyer V."/>
            <person name="Mielnichuk N."/>
            <person name="Miskei M."/>
            <person name="Molnar A.P."/>
            <person name="Mule G."/>
            <person name="Ngan C.Y."/>
            <person name="Orejas M."/>
            <person name="Orosz E."/>
            <person name="Ouedraogo J.P."/>
            <person name="Overkamp K.M."/>
            <person name="Park H.-S."/>
            <person name="Perrone G."/>
            <person name="Piumi F."/>
            <person name="Punt P.J."/>
            <person name="Ram A.F."/>
            <person name="Ramon A."/>
            <person name="Rauscher S."/>
            <person name="Record E."/>
            <person name="Riano-Pachon D.M."/>
            <person name="Robert V."/>
            <person name="Roehrig J."/>
            <person name="Ruller R."/>
            <person name="Salamov A."/>
            <person name="Salih N.S."/>
            <person name="Samson R.A."/>
            <person name="Sandor E."/>
            <person name="Sanguinetti M."/>
            <person name="Schuetze T."/>
            <person name="Sepcic K."/>
            <person name="Shelest E."/>
            <person name="Sherlock G."/>
            <person name="Sophianopoulou V."/>
            <person name="Squina F.M."/>
            <person name="Sun H."/>
            <person name="Susca A."/>
            <person name="Todd R.B."/>
            <person name="Tsang A."/>
            <person name="Unkles S.E."/>
            <person name="van de Wiele N."/>
            <person name="van Rossen-Uffink D."/>
            <person name="Oliveira J.V."/>
            <person name="Vesth T.C."/>
            <person name="Visser J."/>
            <person name="Yu J.-H."/>
            <person name="Zhou M."/>
            <person name="Andersen M.R."/>
            <person name="Archer D.B."/>
            <person name="Baker S.E."/>
            <person name="Benoit I."/>
            <person name="Brakhage A.A."/>
            <person name="Braus G.H."/>
            <person name="Fischer R."/>
            <person name="Frisvad J.C."/>
            <person name="Goldman G.H."/>
            <person name="Houbraken J."/>
            <person name="Oakley B."/>
            <person name="Pocsi I."/>
            <person name="Scazzocchio C."/>
            <person name="Seiboth B."/>
            <person name="vanKuyk P.A."/>
            <person name="Wortman J."/>
            <person name="Dyer P.S."/>
            <person name="Grigoriev I.V."/>
        </authorList>
    </citation>
    <scope>NUCLEOTIDE SEQUENCE [LARGE SCALE GENOMIC DNA]</scope>
    <source>
        <strain evidence="2">CBS 101740 / IMI 381727 / IBT 21946</strain>
    </source>
</reference>
<accession>A0A1L9UAP8</accession>
<sequence>MLPTVATGIEPSRPHPYLHFSAVLPLPVATAPRTIARCRKNSRNLLRGGVQTRDMALDNSKCCMGTSYRRLLGLLGPSDFSQMQQPAAGIF</sequence>
<dbReference type="EMBL" id="KV878690">
    <property type="protein sequence ID" value="OJJ68718.1"/>
    <property type="molecule type" value="Genomic_DNA"/>
</dbReference>
<dbReference type="Proteomes" id="UP000184499">
    <property type="component" value="Unassembled WGS sequence"/>
</dbReference>
<evidence type="ECO:0000313" key="2">
    <source>
        <dbReference type="Proteomes" id="UP000184499"/>
    </source>
</evidence>
<dbReference type="RefSeq" id="XP_067475967.1">
    <property type="nucleotide sequence ID" value="XM_067622866.1"/>
</dbReference>
<dbReference type="VEuPathDB" id="FungiDB:ASPBRDRAFT_311296"/>
<dbReference type="AlphaFoldDB" id="A0A1L9UAP8"/>
<protein>
    <submittedName>
        <fullName evidence="1">Uncharacterized protein</fullName>
    </submittedName>
</protein>
<dbReference type="GeneID" id="93575354"/>
<name>A0A1L9UAP8_ASPBC</name>